<evidence type="ECO:0000256" key="4">
    <source>
        <dbReference type="ARBA" id="ARBA00022989"/>
    </source>
</evidence>
<feature type="transmembrane region" description="Helical" evidence="7">
    <location>
        <begin position="98"/>
        <end position="116"/>
    </location>
</feature>
<proteinExistence type="predicted"/>
<accession>A0ABR4I3H7</accession>
<feature type="transmembrane region" description="Helical" evidence="7">
    <location>
        <begin position="393"/>
        <end position="414"/>
    </location>
</feature>
<evidence type="ECO:0000256" key="5">
    <source>
        <dbReference type="ARBA" id="ARBA00023136"/>
    </source>
</evidence>
<keyword evidence="5 7" id="KW-0472">Membrane</keyword>
<feature type="domain" description="Major facilitator superfamily (MFS) profile" evidence="8">
    <location>
        <begin position="65"/>
        <end position="484"/>
    </location>
</feature>
<feature type="transmembrane region" description="Helical" evidence="7">
    <location>
        <begin position="297"/>
        <end position="320"/>
    </location>
</feature>
<feature type="transmembrane region" description="Helical" evidence="7">
    <location>
        <begin position="191"/>
        <end position="212"/>
    </location>
</feature>
<name>A0ABR4I3H7_9EURO</name>
<dbReference type="SUPFAM" id="SSF103473">
    <property type="entry name" value="MFS general substrate transporter"/>
    <property type="match status" value="1"/>
</dbReference>
<dbReference type="EMBL" id="JBFXLS010000059">
    <property type="protein sequence ID" value="KAL2822240.1"/>
    <property type="molecule type" value="Genomic_DNA"/>
</dbReference>
<evidence type="ECO:0000313" key="10">
    <source>
        <dbReference type="Proteomes" id="UP001610335"/>
    </source>
</evidence>
<feature type="transmembrane region" description="Helical" evidence="7">
    <location>
        <begin position="332"/>
        <end position="353"/>
    </location>
</feature>
<feature type="region of interest" description="Disordered" evidence="6">
    <location>
        <begin position="1"/>
        <end position="25"/>
    </location>
</feature>
<dbReference type="Proteomes" id="UP001610335">
    <property type="component" value="Unassembled WGS sequence"/>
</dbReference>
<evidence type="ECO:0000256" key="1">
    <source>
        <dbReference type="ARBA" id="ARBA00004141"/>
    </source>
</evidence>
<dbReference type="InterPro" id="IPR020846">
    <property type="entry name" value="MFS_dom"/>
</dbReference>
<evidence type="ECO:0000256" key="7">
    <source>
        <dbReference type="SAM" id="Phobius"/>
    </source>
</evidence>
<comment type="caution">
    <text evidence="9">The sequence shown here is derived from an EMBL/GenBank/DDBJ whole genome shotgun (WGS) entry which is preliminary data.</text>
</comment>
<keyword evidence="3 7" id="KW-0812">Transmembrane</keyword>
<keyword evidence="10" id="KW-1185">Reference proteome</keyword>
<feature type="transmembrane region" description="Helical" evidence="7">
    <location>
        <begin position="224"/>
        <end position="247"/>
    </location>
</feature>
<dbReference type="PANTHER" id="PTHR43791:SF1">
    <property type="entry name" value="ALLANTOATE PERMEASE"/>
    <property type="match status" value="1"/>
</dbReference>
<feature type="transmembrane region" description="Helical" evidence="7">
    <location>
        <begin position="157"/>
        <end position="179"/>
    </location>
</feature>
<keyword evidence="2" id="KW-0813">Transport</keyword>
<comment type="subcellular location">
    <subcellularLocation>
        <location evidence="1">Membrane</location>
        <topology evidence="1">Multi-pass membrane protein</topology>
    </subcellularLocation>
</comment>
<evidence type="ECO:0000256" key="2">
    <source>
        <dbReference type="ARBA" id="ARBA00022448"/>
    </source>
</evidence>
<sequence>MTAAEVSDTKMAKATITPPKDESDIGDMITYENGEDEALRYIHAVPVEYTEEAERRVRRKIDFYMLPWMCGLYLLQYLDKVALSYASSMGIRTDTNMSASDYSLSGSIFYIGYLVFEYPHNRLMQRLPLGKYISTSVIIWGAILASSAGTHNAAGVLAVRFFLGGLEGAVTAGFVLITAQWYPLKDQALRSAIWFSFNGTAQIVGGVLAYGVSKGFEKGGYTFASWKAIFLVTGLITSVYGMFMLYFMADSPITARWLSEKEKSIAIDRLRGNQQGIGSKVFKWDQFREAFTDVRTYLIFFFMVTVCIPCGGITVFFTQLIESFGFDSQTTFLLAMPGGFVEVVSMLGLAWYAQRINNRMYCAVVGQLFGLLGIALMMGLSRSGTTAYPIGQLVGYYLVIGNSANALMLVLTMISSNTAGHTKKTTVNAIALIGYCLGFLIGPQTYRAAPAYLDAKWTVVVMWTMALVACLGLYWVNRRENERRDRLQLPVQPEGQEFRDLTDRENLYFRYSL</sequence>
<feature type="transmembrane region" description="Helical" evidence="7">
    <location>
        <begin position="360"/>
        <end position="381"/>
    </location>
</feature>
<dbReference type="PANTHER" id="PTHR43791">
    <property type="entry name" value="PERMEASE-RELATED"/>
    <property type="match status" value="1"/>
</dbReference>
<feature type="transmembrane region" description="Helical" evidence="7">
    <location>
        <begin position="61"/>
        <end position="78"/>
    </location>
</feature>
<feature type="transmembrane region" description="Helical" evidence="7">
    <location>
        <begin position="128"/>
        <end position="145"/>
    </location>
</feature>
<keyword evidence="4 7" id="KW-1133">Transmembrane helix</keyword>
<evidence type="ECO:0000256" key="6">
    <source>
        <dbReference type="SAM" id="MobiDB-lite"/>
    </source>
</evidence>
<feature type="transmembrane region" description="Helical" evidence="7">
    <location>
        <begin position="457"/>
        <end position="476"/>
    </location>
</feature>
<dbReference type="Gene3D" id="1.20.1250.20">
    <property type="entry name" value="MFS general substrate transporter like domains"/>
    <property type="match status" value="2"/>
</dbReference>
<gene>
    <name evidence="9" type="ORF">BDW59DRAFT_163833</name>
</gene>
<evidence type="ECO:0000313" key="9">
    <source>
        <dbReference type="EMBL" id="KAL2822240.1"/>
    </source>
</evidence>
<evidence type="ECO:0000259" key="8">
    <source>
        <dbReference type="PROSITE" id="PS50850"/>
    </source>
</evidence>
<evidence type="ECO:0000256" key="3">
    <source>
        <dbReference type="ARBA" id="ARBA00022692"/>
    </source>
</evidence>
<dbReference type="PROSITE" id="PS50850">
    <property type="entry name" value="MFS"/>
    <property type="match status" value="1"/>
</dbReference>
<dbReference type="InterPro" id="IPR036259">
    <property type="entry name" value="MFS_trans_sf"/>
</dbReference>
<reference evidence="9 10" key="1">
    <citation type="submission" date="2024-07" db="EMBL/GenBank/DDBJ databases">
        <title>Section-level genome sequencing and comparative genomics of Aspergillus sections Usti and Cavernicolus.</title>
        <authorList>
            <consortium name="Lawrence Berkeley National Laboratory"/>
            <person name="Nybo J.L."/>
            <person name="Vesth T.C."/>
            <person name="Theobald S."/>
            <person name="Frisvad J.C."/>
            <person name="Larsen T.O."/>
            <person name="Kjaerboelling I."/>
            <person name="Rothschild-Mancinelli K."/>
            <person name="Lyhne E.K."/>
            <person name="Kogle M.E."/>
            <person name="Barry K."/>
            <person name="Clum A."/>
            <person name="Na H."/>
            <person name="Ledsgaard L."/>
            <person name="Lin J."/>
            <person name="Lipzen A."/>
            <person name="Kuo A."/>
            <person name="Riley R."/>
            <person name="Mondo S."/>
            <person name="LaButti K."/>
            <person name="Haridas S."/>
            <person name="Pangalinan J."/>
            <person name="Salamov A.A."/>
            <person name="Simmons B.A."/>
            <person name="Magnuson J.K."/>
            <person name="Chen J."/>
            <person name="Drula E."/>
            <person name="Henrissat B."/>
            <person name="Wiebenga A."/>
            <person name="Lubbers R.J."/>
            <person name="Gomes A.C."/>
            <person name="Makela M.R."/>
            <person name="Stajich J."/>
            <person name="Grigoriev I.V."/>
            <person name="Mortensen U.H."/>
            <person name="De vries R.P."/>
            <person name="Baker S.E."/>
            <person name="Andersen M.R."/>
        </authorList>
    </citation>
    <scope>NUCLEOTIDE SEQUENCE [LARGE SCALE GENOMIC DNA]</scope>
    <source>
        <strain evidence="9 10">CBS 600.67</strain>
    </source>
</reference>
<dbReference type="Pfam" id="PF07690">
    <property type="entry name" value="MFS_1"/>
    <property type="match status" value="1"/>
</dbReference>
<dbReference type="InterPro" id="IPR011701">
    <property type="entry name" value="MFS"/>
</dbReference>
<protein>
    <submittedName>
        <fullName evidence="9">MFS allantoate transporter</fullName>
    </submittedName>
</protein>
<feature type="transmembrane region" description="Helical" evidence="7">
    <location>
        <begin position="426"/>
        <end position="445"/>
    </location>
</feature>
<organism evidence="9 10">
    <name type="scientific">Aspergillus cavernicola</name>
    <dbReference type="NCBI Taxonomy" id="176166"/>
    <lineage>
        <taxon>Eukaryota</taxon>
        <taxon>Fungi</taxon>
        <taxon>Dikarya</taxon>
        <taxon>Ascomycota</taxon>
        <taxon>Pezizomycotina</taxon>
        <taxon>Eurotiomycetes</taxon>
        <taxon>Eurotiomycetidae</taxon>
        <taxon>Eurotiales</taxon>
        <taxon>Aspergillaceae</taxon>
        <taxon>Aspergillus</taxon>
        <taxon>Aspergillus subgen. Nidulantes</taxon>
    </lineage>
</organism>